<evidence type="ECO:0000256" key="6">
    <source>
        <dbReference type="SAM" id="MobiDB-lite"/>
    </source>
</evidence>
<name>A0A4Y9ZA99_9AGAM</name>
<evidence type="ECO:0000313" key="8">
    <source>
        <dbReference type="Proteomes" id="UP000298327"/>
    </source>
</evidence>
<dbReference type="GO" id="GO:0005730">
    <property type="term" value="C:nucleolus"/>
    <property type="evidence" value="ECO:0007669"/>
    <property type="project" value="UniProtKB-SubCell"/>
</dbReference>
<evidence type="ECO:0000256" key="1">
    <source>
        <dbReference type="ARBA" id="ARBA00004604"/>
    </source>
</evidence>
<keyword evidence="8" id="KW-1185">Reference proteome</keyword>
<evidence type="ECO:0008006" key="9">
    <source>
        <dbReference type="Google" id="ProtNLM"/>
    </source>
</evidence>
<comment type="subcellular location">
    <subcellularLocation>
        <location evidence="1">Nucleus</location>
        <location evidence="1">Nucleolus</location>
    </subcellularLocation>
</comment>
<feature type="compositionally biased region" description="Polar residues" evidence="6">
    <location>
        <begin position="565"/>
        <end position="579"/>
    </location>
</feature>
<feature type="region of interest" description="Disordered" evidence="6">
    <location>
        <begin position="551"/>
        <end position="579"/>
    </location>
</feature>
<gene>
    <name evidence="7" type="ORF">EVG20_g2225</name>
</gene>
<evidence type="ECO:0000256" key="3">
    <source>
        <dbReference type="ARBA" id="ARBA00022478"/>
    </source>
</evidence>
<dbReference type="InterPro" id="IPR009668">
    <property type="entry name" value="RNA_pol-assoc_fac_A49-like"/>
</dbReference>
<accession>A0A4Y9ZA99</accession>
<dbReference type="Proteomes" id="UP000298327">
    <property type="component" value="Unassembled WGS sequence"/>
</dbReference>
<dbReference type="AlphaFoldDB" id="A0A4Y9ZA99"/>
<dbReference type="GO" id="GO:0003677">
    <property type="term" value="F:DNA binding"/>
    <property type="evidence" value="ECO:0007669"/>
    <property type="project" value="InterPro"/>
</dbReference>
<dbReference type="Pfam" id="PF07103">
    <property type="entry name" value="DUF1365"/>
    <property type="match status" value="1"/>
</dbReference>
<sequence>MRGFSFNYGDVIASTVSFALCYYAYLRYHRDLTILEKSNAYILHCSVTHSRRLPEPSRHAFTYPLLSFLFSLPELESGKLSLLRGYLFSYGGIFLRIVGIRASGYLYDDRGAETSIRTKLVKTLKRFDVVEAEDLAGVWMMTMPSFLGWEGVNPLTVYFCYKNNTSGLWLTVLEVHNTFSERHVYILETGSNEEPPPNGYDHQWTFPRTFHVSPFNDRLGTYTVAVRAPSHQPPATDVAEPLTTPMSPAVHITLHPPQEKAPEDGLGSTQKAPLKLDAFWKTKRAVPFTTVGLLDAITRHPISLLMTTPRILYHAFILHYRRSLAVWRRPEMLPVVPNWGQFRYRSSPDSNKSRQTKGGGIAWQRPTIMEGLAADVICSFIARRAAELDMVVVLQAGDPSISLRKFGPEADVPHHGRTLTISYLSPRFFTLLLLAPNVPAALTLGGPQANRAGDVFEFIVSDEALFMELSGETASKDPRPTPNSQDSYGKAFPSLLRRLRASSPQAPTGDVSDHFLQPQNSREGVVLLFLLLVCVGTEWLECFLWKMSAPSSSPLTNKKRKRTTSDAGNSSKVTLESSSLPTSQVGPVLVSFPSVQPPRSTPFKCYAQDGEDGKEFARQRTSIAGETEAVEFTGSNDVTEDDGAGSRYLVAVHHPSTGKVTIQSAPLYLITRQVKSLKNNVPTAPSVAERIQARNVLGETFGTKKAQAAIRAHERNKVDVGAMEGVANVLQERITEGTGNLPTQEEAKLAADAARPIPPYNMEAEVPEDIYPLHGIIPEQEWQALDSLLPQLKAASSSFARTKLLPNTRSAWVSQHLTLAYAGPKPKAKTVKLLIYIAAMLYFRAITGGKAVPERNAIVEKMSSIPEIVIDSLLSRFTEKLRGSNKPHTTSYTDTSLITHIFALCLKVDDFATDTTLLASDLKMAVPKVNTLFRSLGAKIEQLTTHELKRLGLPDSAGDTKRAILKTPLTFPKPKGKRKT</sequence>
<proteinExistence type="inferred from homology"/>
<comment type="similarity">
    <text evidence="2">Belongs to the eukaryotic RPA49/POLR1E RNA polymerase subunit family.</text>
</comment>
<evidence type="ECO:0000256" key="2">
    <source>
        <dbReference type="ARBA" id="ARBA00009430"/>
    </source>
</evidence>
<organism evidence="7 8">
    <name type="scientific">Dentipellis fragilis</name>
    <dbReference type="NCBI Taxonomy" id="205917"/>
    <lineage>
        <taxon>Eukaryota</taxon>
        <taxon>Fungi</taxon>
        <taxon>Dikarya</taxon>
        <taxon>Basidiomycota</taxon>
        <taxon>Agaricomycotina</taxon>
        <taxon>Agaricomycetes</taxon>
        <taxon>Russulales</taxon>
        <taxon>Hericiaceae</taxon>
        <taxon>Dentipellis</taxon>
    </lineage>
</organism>
<keyword evidence="4" id="KW-0804">Transcription</keyword>
<dbReference type="PANTHER" id="PTHR14440">
    <property type="entry name" value="DNA-DIRECTED RNA POLYMERASE I SUBUNIT RPA49"/>
    <property type="match status" value="1"/>
</dbReference>
<reference evidence="7 8" key="1">
    <citation type="submission" date="2019-02" db="EMBL/GenBank/DDBJ databases">
        <title>Genome sequencing of the rare red list fungi Dentipellis fragilis.</title>
        <authorList>
            <person name="Buettner E."/>
            <person name="Kellner H."/>
        </authorList>
    </citation>
    <scope>NUCLEOTIDE SEQUENCE [LARGE SCALE GENOMIC DNA]</scope>
    <source>
        <strain evidence="7 8">DSM 105465</strain>
    </source>
</reference>
<evidence type="ECO:0000313" key="7">
    <source>
        <dbReference type="EMBL" id="TFY70763.1"/>
    </source>
</evidence>
<evidence type="ECO:0000256" key="4">
    <source>
        <dbReference type="ARBA" id="ARBA00023163"/>
    </source>
</evidence>
<dbReference type="GO" id="GO:0006351">
    <property type="term" value="P:DNA-templated transcription"/>
    <property type="evidence" value="ECO:0007669"/>
    <property type="project" value="InterPro"/>
</dbReference>
<dbReference type="STRING" id="205917.A0A4Y9ZA99"/>
<comment type="caution">
    <text evidence="7">The sequence shown here is derived from an EMBL/GenBank/DDBJ whole genome shotgun (WGS) entry which is preliminary data.</text>
</comment>
<dbReference type="EMBL" id="SEOQ01000083">
    <property type="protein sequence ID" value="TFY70763.1"/>
    <property type="molecule type" value="Genomic_DNA"/>
</dbReference>
<keyword evidence="5" id="KW-0539">Nucleus</keyword>
<dbReference type="OrthoDB" id="532500at2759"/>
<evidence type="ECO:0000256" key="5">
    <source>
        <dbReference type="ARBA" id="ARBA00023242"/>
    </source>
</evidence>
<dbReference type="InterPro" id="IPR010775">
    <property type="entry name" value="DUF1365"/>
</dbReference>
<keyword evidence="3" id="KW-0240">DNA-directed RNA polymerase</keyword>
<protein>
    <recommendedName>
        <fullName evidence="9">DNA-directed RNA polymerase I subunit RPA49</fullName>
    </recommendedName>
</protein>
<dbReference type="Pfam" id="PF06870">
    <property type="entry name" value="RNA_pol_I_A49"/>
    <property type="match status" value="1"/>
</dbReference>
<dbReference type="GO" id="GO:0000428">
    <property type="term" value="C:DNA-directed RNA polymerase complex"/>
    <property type="evidence" value="ECO:0007669"/>
    <property type="project" value="UniProtKB-KW"/>
</dbReference>